<reference evidence="1 2" key="1">
    <citation type="submission" date="2018-07" db="EMBL/GenBank/DDBJ databases">
        <title>Complete Genome and Methylome Analysis of Deinococcus wulumuqiensis NEB 479.</title>
        <authorList>
            <person name="Fomenkov A."/>
            <person name="Luyten Y."/>
            <person name="Vincze T."/>
            <person name="Anton B.P."/>
            <person name="Clark T."/>
            <person name="Roberts R.J."/>
            <person name="Morgan R.D."/>
        </authorList>
    </citation>
    <scope>NUCLEOTIDE SEQUENCE [LARGE SCALE GENOMIC DNA]</scope>
    <source>
        <strain evidence="1 2">NEB 479</strain>
        <plasmid evidence="2">Plasmid pdrdi</plasmid>
    </source>
</reference>
<dbReference type="Proteomes" id="UP000253744">
    <property type="component" value="Plasmid pDrdI"/>
</dbReference>
<evidence type="ECO:0000313" key="2">
    <source>
        <dbReference type="Proteomes" id="UP000253744"/>
    </source>
</evidence>
<sequence>MMKILPIVLAVTIIGAFSISLISKRESTIERFVSFEGSYDIYPSFKEAEKGSPLIIVGNLKGDFERARFFEATEESGMPYAEREIVVTKVLKNRLSIPVKPGDKLTLLEPTAILDDAEGRRTLFQFGDYIGVKKAGGPILFFLTASSFDGKFSLTNMNLSRIPMGQASLEDYYSSDLERKRALRILEDARLTGFLK</sequence>
<name>A0A345IMK6_9DEIO</name>
<protein>
    <submittedName>
        <fullName evidence="1">Uncharacterized protein</fullName>
    </submittedName>
</protein>
<evidence type="ECO:0000313" key="1">
    <source>
        <dbReference type="EMBL" id="AXH00929.1"/>
    </source>
</evidence>
<proteinExistence type="predicted"/>
<keyword evidence="1" id="KW-0614">Plasmid</keyword>
<organism evidence="1 2">
    <name type="scientific">Deinococcus wulumuqiensis</name>
    <dbReference type="NCBI Taxonomy" id="980427"/>
    <lineage>
        <taxon>Bacteria</taxon>
        <taxon>Thermotogati</taxon>
        <taxon>Deinococcota</taxon>
        <taxon>Deinococci</taxon>
        <taxon>Deinococcales</taxon>
        <taxon>Deinococcaceae</taxon>
        <taxon>Deinococcus</taxon>
    </lineage>
</organism>
<dbReference type="AlphaFoldDB" id="A0A345IMK6"/>
<dbReference type="EMBL" id="CP031163">
    <property type="protein sequence ID" value="AXH00929.1"/>
    <property type="molecule type" value="Genomic_DNA"/>
</dbReference>
<dbReference type="RefSeq" id="WP_114673577.1">
    <property type="nucleotide sequence ID" value="NZ_CP031163.1"/>
</dbReference>
<dbReference type="KEGG" id="dwu:DVJ83_17635"/>
<accession>A0A345IMK6</accession>
<geneLocation type="plasmid" evidence="2">
    <name>pdrdi</name>
</geneLocation>
<gene>
    <name evidence="1" type="ORF">DVJ83_17635</name>
</gene>